<evidence type="ECO:0000313" key="4">
    <source>
        <dbReference type="Proteomes" id="UP000321746"/>
    </source>
</evidence>
<evidence type="ECO:0000256" key="1">
    <source>
        <dbReference type="ARBA" id="ARBA00008769"/>
    </source>
</evidence>
<reference evidence="3 4" key="1">
    <citation type="submission" date="2019-07" db="EMBL/GenBank/DDBJ databases">
        <title>Whole genome shotgun sequence of Acetobacter oeni NBRC 105207.</title>
        <authorList>
            <person name="Hosoyama A."/>
            <person name="Uohara A."/>
            <person name="Ohji S."/>
            <person name="Ichikawa N."/>
        </authorList>
    </citation>
    <scope>NUCLEOTIDE SEQUENCE [LARGE SCALE GENOMIC DNA]</scope>
    <source>
        <strain evidence="3 4">NBRC 105207</strain>
    </source>
</reference>
<accession>A0A511XM97</accession>
<name>A0A511XM97_9PROT</name>
<proteinExistence type="inferred from homology"/>
<evidence type="ECO:0000313" key="3">
    <source>
        <dbReference type="EMBL" id="GEN64051.1"/>
    </source>
</evidence>
<dbReference type="PANTHER" id="PTHR37944">
    <property type="entry name" value="PORIN B"/>
    <property type="match status" value="1"/>
</dbReference>
<dbReference type="PANTHER" id="PTHR37944:SF1">
    <property type="entry name" value="PORIN B"/>
    <property type="match status" value="1"/>
</dbReference>
<dbReference type="GO" id="GO:0016020">
    <property type="term" value="C:membrane"/>
    <property type="evidence" value="ECO:0007669"/>
    <property type="project" value="InterPro"/>
</dbReference>
<organism evidence="3 4">
    <name type="scientific">Acetobacter oeni</name>
    <dbReference type="NCBI Taxonomy" id="304077"/>
    <lineage>
        <taxon>Bacteria</taxon>
        <taxon>Pseudomonadati</taxon>
        <taxon>Pseudomonadota</taxon>
        <taxon>Alphaproteobacteria</taxon>
        <taxon>Acetobacterales</taxon>
        <taxon>Acetobacteraceae</taxon>
        <taxon>Acetobacter</taxon>
    </lineage>
</organism>
<comment type="similarity">
    <text evidence="1 2">Belongs to the OprB family.</text>
</comment>
<dbReference type="InterPro" id="IPR052932">
    <property type="entry name" value="OprB_Porin"/>
</dbReference>
<dbReference type="GO" id="GO:0008643">
    <property type="term" value="P:carbohydrate transport"/>
    <property type="evidence" value="ECO:0007669"/>
    <property type="project" value="InterPro"/>
</dbReference>
<keyword evidence="4" id="KW-1185">Reference proteome</keyword>
<dbReference type="InterPro" id="IPR007049">
    <property type="entry name" value="Carb-sel_porin_OprB"/>
</dbReference>
<dbReference type="Gene3D" id="2.40.160.180">
    <property type="entry name" value="Carbohydrate-selective porin OprB"/>
    <property type="match status" value="1"/>
</dbReference>
<protein>
    <submittedName>
        <fullName evidence="3">Uncharacterized protein</fullName>
    </submittedName>
</protein>
<gene>
    <name evidence="3" type="ORF">AOE01nite_22750</name>
</gene>
<comment type="caution">
    <text evidence="3">The sequence shown here is derived from an EMBL/GenBank/DDBJ whole genome shotgun (WGS) entry which is preliminary data.</text>
</comment>
<sequence>MRISVIKATGVVGLFCVVAPDYCRPARGAPVETPAEMPEDGGKVAITSTTTSQQMASAGGSFPQKTSWGRIRPTHPVMQSIQLYPPAASGPAGVTVPSDTTEDSFFPADFHSWLTQSTMTGNWHGWRTWLMNKGVNISGHYFEDSAGNPMGGKSQNVRYAHEVGINVDFDLKKLTGYQIGLFHFIVTSRAGLGLGAKLPALDSPQEIYGSPTVRLSLLSWEMPWNHYVRTSVGEINAETDFETWSYYWGMNNYCQFQSNAICGMPQSIAFNSGYSYYPTAHPGAWVKFYPAGNDHYSVQFGAYSVDPTIANTHNGWKMNLHGATGTFLPFQLVWHQGGKDDYSGPLQTNVKVGGYWDTSEVSNVYSHLSTFDIPMQYLVTAPVSNVRGRFGGWFQFDRMLQRDQNDSKRGTSFFGSFTWGDPRTSVAPYFVDWGLTRKGTFASRPDDTISLGMKFLWVNPKLTNWVRELQASGVTGVYKPTGEHAIELNYGWRPTPWLLIRPGAQYIWSTGGTNRYKNPIIVDAEAGITL</sequence>
<dbReference type="AlphaFoldDB" id="A0A511XM97"/>
<dbReference type="Pfam" id="PF04966">
    <property type="entry name" value="OprB"/>
    <property type="match status" value="1"/>
</dbReference>
<dbReference type="GO" id="GO:0015288">
    <property type="term" value="F:porin activity"/>
    <property type="evidence" value="ECO:0007669"/>
    <property type="project" value="InterPro"/>
</dbReference>
<dbReference type="Proteomes" id="UP000321746">
    <property type="component" value="Unassembled WGS sequence"/>
</dbReference>
<dbReference type="InterPro" id="IPR038673">
    <property type="entry name" value="OprB_sf"/>
</dbReference>
<evidence type="ECO:0000256" key="2">
    <source>
        <dbReference type="RuleBase" id="RU363072"/>
    </source>
</evidence>
<dbReference type="EMBL" id="BJYG01000031">
    <property type="protein sequence ID" value="GEN64051.1"/>
    <property type="molecule type" value="Genomic_DNA"/>
</dbReference>